<evidence type="ECO:0000256" key="1">
    <source>
        <dbReference type="PROSITE-ProRule" id="PRU00339"/>
    </source>
</evidence>
<feature type="repeat" description="TPR" evidence="1">
    <location>
        <begin position="49"/>
        <end position="82"/>
    </location>
</feature>
<accession>A0A4Q7E699</accession>
<gene>
    <name evidence="2" type="ORF">DYY88_14305</name>
</gene>
<organism evidence="2 3">
    <name type="scientific">Leptolyngbya iicbica LK</name>
    <dbReference type="NCBI Taxonomy" id="2294035"/>
    <lineage>
        <taxon>Bacteria</taxon>
        <taxon>Bacillati</taxon>
        <taxon>Cyanobacteriota</taxon>
        <taxon>Cyanophyceae</taxon>
        <taxon>Leptolyngbyales</taxon>
        <taxon>Leptolyngbyaceae</taxon>
        <taxon>Leptolyngbya group</taxon>
        <taxon>Leptolyngbya</taxon>
        <taxon>Leptolyngbya iicbica</taxon>
    </lineage>
</organism>
<dbReference type="InterPro" id="IPR011990">
    <property type="entry name" value="TPR-like_helical_dom_sf"/>
</dbReference>
<comment type="caution">
    <text evidence="2">The sequence shown here is derived from an EMBL/GenBank/DDBJ whole genome shotgun (WGS) entry which is preliminary data.</text>
</comment>
<dbReference type="Gene3D" id="1.25.40.10">
    <property type="entry name" value="Tetratricopeptide repeat domain"/>
    <property type="match status" value="1"/>
</dbReference>
<dbReference type="PROSITE" id="PS50005">
    <property type="entry name" value="TPR"/>
    <property type="match status" value="1"/>
</dbReference>
<dbReference type="EMBL" id="QVFV01000003">
    <property type="protein sequence ID" value="RZM77748.1"/>
    <property type="molecule type" value="Genomic_DNA"/>
</dbReference>
<reference evidence="2 3" key="1">
    <citation type="submission" date="2018-11" db="EMBL/GenBank/DDBJ databases">
        <title>Whole genome sequencing of an environmental sample.</title>
        <authorList>
            <person name="Sarangi A.N."/>
            <person name="Singh D."/>
            <person name="Tripathy S."/>
        </authorList>
    </citation>
    <scope>NUCLEOTIDE SEQUENCE [LARGE SCALE GENOMIC DNA]</scope>
    <source>
        <strain evidence="2 3">Lakshadweep</strain>
    </source>
</reference>
<dbReference type="RefSeq" id="WP_052456687.1">
    <property type="nucleotide sequence ID" value="NZ_QVFV01000003.1"/>
</dbReference>
<dbReference type="OrthoDB" id="532364at2"/>
<sequence>MSLGAVGVTSPVAIADGIPGVTFGTETGAPVETPTDAGPELTDQGLEPYTQAMLLGYAAEEQGDYQTALINFRRALAERPGDSYALRAIANMESYIAAQRREIARQQQLAALNLQVDAAVAVRDWACAAATVDEMITLVPPNSLERSRLVTYRGELSSLLDARSDISQWSSVCPG</sequence>
<keyword evidence="1" id="KW-0802">TPR repeat</keyword>
<dbReference type="InterPro" id="IPR019734">
    <property type="entry name" value="TPR_rpt"/>
</dbReference>
<evidence type="ECO:0000313" key="2">
    <source>
        <dbReference type="EMBL" id="RZM77748.1"/>
    </source>
</evidence>
<dbReference type="SUPFAM" id="SSF48452">
    <property type="entry name" value="TPR-like"/>
    <property type="match status" value="1"/>
</dbReference>
<protein>
    <submittedName>
        <fullName evidence="2">Uncharacterized protein</fullName>
    </submittedName>
</protein>
<evidence type="ECO:0000313" key="3">
    <source>
        <dbReference type="Proteomes" id="UP000292459"/>
    </source>
</evidence>
<keyword evidence="3" id="KW-1185">Reference proteome</keyword>
<proteinExistence type="predicted"/>
<dbReference type="AlphaFoldDB" id="A0A4Q7E699"/>
<dbReference type="Proteomes" id="UP000292459">
    <property type="component" value="Unassembled WGS sequence"/>
</dbReference>
<name>A0A4Q7E699_9CYAN</name>